<evidence type="ECO:0000313" key="3">
    <source>
        <dbReference type="Proteomes" id="UP000886796"/>
    </source>
</evidence>
<accession>A0A9D0Z5I7</accession>
<sequence>MERYPVKPDTPVYLPPVIRQERKTQRFTPPPAPEEQVAQLRRTNRRLRVFLLLAVLILGVLCYLWLWPKETQEPMDKGRNYTVGTSNSEP</sequence>
<dbReference type="AlphaFoldDB" id="A0A9D0Z5I7"/>
<name>A0A9D0Z5I7_9FIRM</name>
<comment type="caution">
    <text evidence="2">The sequence shown here is derived from an EMBL/GenBank/DDBJ whole genome shotgun (WGS) entry which is preliminary data.</text>
</comment>
<keyword evidence="1" id="KW-0472">Membrane</keyword>
<reference evidence="2" key="1">
    <citation type="submission" date="2020-10" db="EMBL/GenBank/DDBJ databases">
        <authorList>
            <person name="Gilroy R."/>
        </authorList>
    </citation>
    <scope>NUCLEOTIDE SEQUENCE</scope>
    <source>
        <strain evidence="2">13361</strain>
    </source>
</reference>
<keyword evidence="1" id="KW-1133">Transmembrane helix</keyword>
<dbReference type="EMBL" id="DVFK01000103">
    <property type="protein sequence ID" value="HIQ68310.1"/>
    <property type="molecule type" value="Genomic_DNA"/>
</dbReference>
<proteinExistence type="predicted"/>
<evidence type="ECO:0000313" key="2">
    <source>
        <dbReference type="EMBL" id="HIQ68310.1"/>
    </source>
</evidence>
<organism evidence="2 3">
    <name type="scientific">Candidatus Faecousia excrementigallinarum</name>
    <dbReference type="NCBI Taxonomy" id="2840806"/>
    <lineage>
        <taxon>Bacteria</taxon>
        <taxon>Bacillati</taxon>
        <taxon>Bacillota</taxon>
        <taxon>Clostridia</taxon>
        <taxon>Eubacteriales</taxon>
        <taxon>Oscillospiraceae</taxon>
        <taxon>Faecousia</taxon>
    </lineage>
</organism>
<evidence type="ECO:0000256" key="1">
    <source>
        <dbReference type="SAM" id="Phobius"/>
    </source>
</evidence>
<protein>
    <submittedName>
        <fullName evidence="2">Uncharacterized protein</fullName>
    </submittedName>
</protein>
<dbReference type="Proteomes" id="UP000886796">
    <property type="component" value="Unassembled WGS sequence"/>
</dbReference>
<keyword evidence="1" id="KW-0812">Transmembrane</keyword>
<feature type="transmembrane region" description="Helical" evidence="1">
    <location>
        <begin position="49"/>
        <end position="67"/>
    </location>
</feature>
<gene>
    <name evidence="2" type="ORF">IAB74_07365</name>
</gene>
<reference evidence="2" key="2">
    <citation type="journal article" date="2021" name="PeerJ">
        <title>Extensive microbial diversity within the chicken gut microbiome revealed by metagenomics and culture.</title>
        <authorList>
            <person name="Gilroy R."/>
            <person name="Ravi A."/>
            <person name="Getino M."/>
            <person name="Pursley I."/>
            <person name="Horton D.L."/>
            <person name="Alikhan N.F."/>
            <person name="Baker D."/>
            <person name="Gharbi K."/>
            <person name="Hall N."/>
            <person name="Watson M."/>
            <person name="Adriaenssens E.M."/>
            <person name="Foster-Nyarko E."/>
            <person name="Jarju S."/>
            <person name="Secka A."/>
            <person name="Antonio M."/>
            <person name="Oren A."/>
            <person name="Chaudhuri R.R."/>
            <person name="La Ragione R."/>
            <person name="Hildebrand F."/>
            <person name="Pallen M.J."/>
        </authorList>
    </citation>
    <scope>NUCLEOTIDE SEQUENCE</scope>
    <source>
        <strain evidence="2">13361</strain>
    </source>
</reference>